<dbReference type="RefSeq" id="WP_014709992.1">
    <property type="nucleotide sequence ID" value="NZ_AP014597.1"/>
</dbReference>
<reference evidence="1 3" key="1">
    <citation type="submission" date="2015-07" db="EMBL/GenBank/DDBJ databases">
        <title>Complete genome sequence of Prevotella intermedia strain 17-2.</title>
        <authorList>
            <person name="Nambu T."/>
        </authorList>
    </citation>
    <scope>NUCLEOTIDE SEQUENCE [LARGE SCALE GENOMIC DNA]</scope>
    <source>
        <strain evidence="1 3">17-2</strain>
    </source>
</reference>
<sequence length="49" mass="5574">MNNNIYAAIAMALYEYAGNNVHDVESGIITIKPKQTMWNAKFEIMTKKP</sequence>
<name>A0A0H5B6U7_PREIN</name>
<evidence type="ECO:0000313" key="2">
    <source>
        <dbReference type="EMBL" id="BAU17076.1"/>
    </source>
</evidence>
<evidence type="ECO:0000313" key="4">
    <source>
        <dbReference type="Proteomes" id="UP000217431"/>
    </source>
</evidence>
<evidence type="ECO:0000313" key="3">
    <source>
        <dbReference type="Proteomes" id="UP000067008"/>
    </source>
</evidence>
<organism evidence="2 4">
    <name type="scientific">Prevotella intermedia</name>
    <dbReference type="NCBI Taxonomy" id="28131"/>
    <lineage>
        <taxon>Bacteria</taxon>
        <taxon>Pseudomonadati</taxon>
        <taxon>Bacteroidota</taxon>
        <taxon>Bacteroidia</taxon>
        <taxon>Bacteroidales</taxon>
        <taxon>Prevotellaceae</taxon>
        <taxon>Prevotella</taxon>
    </lineage>
</organism>
<dbReference type="Proteomes" id="UP000217431">
    <property type="component" value="Chromosome I"/>
</dbReference>
<evidence type="ECO:0000313" key="1">
    <source>
        <dbReference type="EMBL" id="BAR95932.1"/>
    </source>
</evidence>
<gene>
    <name evidence="1" type="ORF">PI172_1204</name>
    <name evidence="2" type="ORF">PIOMA14_I_0568</name>
</gene>
<accession>A0A0H5B6U7</accession>
<reference evidence="2 4" key="2">
    <citation type="journal article" date="2016" name="DNA Res.">
        <title>The complete genome sequencing of Prevotella intermedia strain OMA14 and a subsequent fine-scale, intra-species genomic comparison reveal an unusual amplification of conjugative and mobile transposons and identify a novel Prevotella-lineage-specific repeat.</title>
        <authorList>
            <person name="Naito M."/>
            <person name="Ogura Y."/>
            <person name="Itoh T."/>
            <person name="Shoji M."/>
            <person name="Okamoto M."/>
            <person name="Hayashi T."/>
            <person name="Nakayama K."/>
        </authorList>
    </citation>
    <scope>NUCLEOTIDE SEQUENCE [LARGE SCALE GENOMIC DNA]</scope>
    <source>
        <strain evidence="2 4">OMA14</strain>
    </source>
</reference>
<dbReference type="EMBL" id="AP014925">
    <property type="protein sequence ID" value="BAR95932.1"/>
    <property type="molecule type" value="Genomic_DNA"/>
</dbReference>
<dbReference type="GeneID" id="52143942"/>
<dbReference type="Proteomes" id="UP000067008">
    <property type="component" value="Chromosome 2"/>
</dbReference>
<dbReference type="PATRIC" id="fig|28131.4.peg.1928"/>
<dbReference type="AlphaFoldDB" id="A0A0H5B6U7"/>
<dbReference type="EMBL" id="AP014597">
    <property type="protein sequence ID" value="BAU17076.1"/>
    <property type="molecule type" value="Genomic_DNA"/>
</dbReference>
<protein>
    <submittedName>
        <fullName evidence="2">Uncharacterized protein</fullName>
    </submittedName>
</protein>
<proteinExistence type="predicted"/>